<dbReference type="AlphaFoldDB" id="A0A0E9NME9"/>
<dbReference type="STRING" id="698492.A0A0E9NME9"/>
<reference evidence="13 14" key="3">
    <citation type="journal article" date="2015" name="Genome Announc.">
        <title>Draft Genome Sequence of the Archiascomycetous Yeast Saitoella complicata.</title>
        <authorList>
            <person name="Yamauchi K."/>
            <person name="Kondo S."/>
            <person name="Hamamoto M."/>
            <person name="Takahashi Y."/>
            <person name="Ogura Y."/>
            <person name="Hayashi T."/>
            <person name="Nishida H."/>
        </authorList>
    </citation>
    <scope>NUCLEOTIDE SEQUENCE [LARGE SCALE GENOMIC DNA]</scope>
    <source>
        <strain evidence="13 14">NRRL Y-17804</strain>
    </source>
</reference>
<proteinExistence type="inferred from homology"/>
<evidence type="ECO:0000256" key="10">
    <source>
        <dbReference type="PROSITE-ProRule" id="PRU00723"/>
    </source>
</evidence>
<keyword evidence="14" id="KW-1185">Reference proteome</keyword>
<dbReference type="Gene3D" id="4.10.1000.10">
    <property type="entry name" value="Zinc finger, CCCH-type"/>
    <property type="match status" value="1"/>
</dbReference>
<protein>
    <recommendedName>
        <fullName evidence="11">mRNA 3'-end-processing protein</fullName>
    </recommendedName>
</protein>
<keyword evidence="8 11" id="KW-0694">RNA-binding</keyword>
<comment type="similarity">
    <text evidence="2 11">Belongs to the CPSF4/YTH1 family.</text>
</comment>
<evidence type="ECO:0000256" key="1">
    <source>
        <dbReference type="ARBA" id="ARBA00004123"/>
    </source>
</evidence>
<evidence type="ECO:0000256" key="11">
    <source>
        <dbReference type="RuleBase" id="RU369008"/>
    </source>
</evidence>
<comment type="function">
    <text evidence="11">Component of the cleavage factor I (CF I) involved in pre-mRNA 3'-end processing.</text>
</comment>
<evidence type="ECO:0000256" key="5">
    <source>
        <dbReference type="ARBA" id="ARBA00022737"/>
    </source>
</evidence>
<name>A0A0E9NME9_SAICN</name>
<feature type="domain" description="C3H1-type" evidence="12">
    <location>
        <begin position="42"/>
        <end position="69"/>
    </location>
</feature>
<keyword evidence="4 10" id="KW-0479">Metal-binding</keyword>
<feature type="domain" description="C3H1-type" evidence="12">
    <location>
        <begin position="70"/>
        <end position="98"/>
    </location>
</feature>
<evidence type="ECO:0000259" key="12">
    <source>
        <dbReference type="PROSITE" id="PS50103"/>
    </source>
</evidence>
<evidence type="ECO:0000313" key="13">
    <source>
        <dbReference type="EMBL" id="GAO50968.1"/>
    </source>
</evidence>
<feature type="zinc finger region" description="C3H1-type" evidence="10">
    <location>
        <begin position="42"/>
        <end position="69"/>
    </location>
</feature>
<dbReference type="FunFam" id="4.10.1000.10:FF:000012">
    <property type="entry name" value="cleavage and polyadenylation specificity factor subunit 4"/>
    <property type="match status" value="1"/>
</dbReference>
<dbReference type="PROSITE" id="PS50103">
    <property type="entry name" value="ZF_C3H1"/>
    <property type="match status" value="2"/>
</dbReference>
<dbReference type="InterPro" id="IPR036855">
    <property type="entry name" value="Znf_CCCH_sf"/>
</dbReference>
<keyword evidence="5 11" id="KW-0677">Repeat</keyword>
<comment type="subcellular location">
    <subcellularLocation>
        <location evidence="1 11">Nucleus</location>
    </subcellularLocation>
</comment>
<keyword evidence="7 10" id="KW-0862">Zinc</keyword>
<dbReference type="PANTHER" id="PTHR23102">
    <property type="entry name" value="CLEAVAGE AND POLYADENYLATION SPECIFICITY FACTOR SUBUNIT 4-RELATED"/>
    <property type="match status" value="1"/>
</dbReference>
<dbReference type="SUPFAM" id="SSF90229">
    <property type="entry name" value="CCCH zinc finger"/>
    <property type="match status" value="2"/>
</dbReference>
<dbReference type="GO" id="GO:0003723">
    <property type="term" value="F:RNA binding"/>
    <property type="evidence" value="ECO:0007669"/>
    <property type="project" value="UniProtKB-UniRule"/>
</dbReference>
<dbReference type="GO" id="GO:0005634">
    <property type="term" value="C:nucleus"/>
    <property type="evidence" value="ECO:0007669"/>
    <property type="project" value="UniProtKB-SubCell"/>
</dbReference>
<comment type="caution">
    <text evidence="13">The sequence shown here is derived from an EMBL/GenBank/DDBJ whole genome shotgun (WGS) entry which is preliminary data.</text>
</comment>
<dbReference type="Pfam" id="PF00642">
    <property type="entry name" value="zf-CCCH"/>
    <property type="match status" value="2"/>
</dbReference>
<dbReference type="InterPro" id="IPR045348">
    <property type="entry name" value="CPSF4/Yth1"/>
</dbReference>
<sequence length="264" mass="30081">MQGRIAKAVFSSSQQDHLSFAFEDYLRTNLRFGAHSPPQHERAGAIVCKHWLRGLCKKGDHCEFLHEYNLKRMPECWFFNKHGYCSNGEECLYLHIDPDARVGVPSADKSTCGKRCVNSGWQVFVRRVWNARMPTPNTSSLHSHPYEDKNENLYERKRQLRSLRRNPGIGTSLMLLATSAMRRAIMQITARKDAETTKQMQGYLLGSSARREVPLALAQGLQRLSWSQTLRKRGNKGTELVNSYISLRCSMATNMAFAHASSCL</sequence>
<gene>
    <name evidence="13" type="ORF">G7K_5084-t1</name>
</gene>
<dbReference type="EMBL" id="BACD03000039">
    <property type="protein sequence ID" value="GAO50968.1"/>
    <property type="molecule type" value="Genomic_DNA"/>
</dbReference>
<dbReference type="PANTHER" id="PTHR23102:SF24">
    <property type="entry name" value="CLEAVAGE AND POLYADENYLATION SPECIFICITY FACTOR SUBUNIT 4"/>
    <property type="match status" value="1"/>
</dbReference>
<accession>A0A0E9NME9</accession>
<evidence type="ECO:0000313" key="14">
    <source>
        <dbReference type="Proteomes" id="UP000033140"/>
    </source>
</evidence>
<evidence type="ECO:0000256" key="7">
    <source>
        <dbReference type="ARBA" id="ARBA00022833"/>
    </source>
</evidence>
<dbReference type="InterPro" id="IPR000571">
    <property type="entry name" value="Znf_CCCH"/>
</dbReference>
<keyword evidence="6 10" id="KW-0863">Zinc-finger</keyword>
<evidence type="ECO:0000256" key="6">
    <source>
        <dbReference type="ARBA" id="ARBA00022771"/>
    </source>
</evidence>
<keyword evidence="9 11" id="KW-0539">Nucleus</keyword>
<reference evidence="13 14" key="2">
    <citation type="journal article" date="2014" name="J. Gen. Appl. Microbiol.">
        <title>The early diverging ascomycetous budding yeast Saitoella complicata has three histone deacetylases belonging to the Clr6, Hos2, and Rpd3 lineages.</title>
        <authorList>
            <person name="Nishida H."/>
            <person name="Matsumoto T."/>
            <person name="Kondo S."/>
            <person name="Hamamoto M."/>
            <person name="Yoshikawa H."/>
        </authorList>
    </citation>
    <scope>NUCLEOTIDE SEQUENCE [LARGE SCALE GENOMIC DNA]</scope>
    <source>
        <strain evidence="13 14">NRRL Y-17804</strain>
    </source>
</reference>
<organism evidence="13 14">
    <name type="scientific">Saitoella complicata (strain BCRC 22490 / CBS 7301 / JCM 7358 / NBRC 10748 / NRRL Y-17804)</name>
    <dbReference type="NCBI Taxonomy" id="698492"/>
    <lineage>
        <taxon>Eukaryota</taxon>
        <taxon>Fungi</taxon>
        <taxon>Dikarya</taxon>
        <taxon>Ascomycota</taxon>
        <taxon>Taphrinomycotina</taxon>
        <taxon>Taphrinomycotina incertae sedis</taxon>
        <taxon>Saitoella</taxon>
    </lineage>
</organism>
<dbReference type="Proteomes" id="UP000033140">
    <property type="component" value="Unassembled WGS sequence"/>
</dbReference>
<evidence type="ECO:0000256" key="2">
    <source>
        <dbReference type="ARBA" id="ARBA00008907"/>
    </source>
</evidence>
<dbReference type="GO" id="GO:0008270">
    <property type="term" value="F:zinc ion binding"/>
    <property type="evidence" value="ECO:0007669"/>
    <property type="project" value="UniProtKB-KW"/>
</dbReference>
<keyword evidence="3 11" id="KW-0507">mRNA processing</keyword>
<dbReference type="SMART" id="SM00356">
    <property type="entry name" value="ZnF_C3H1"/>
    <property type="match status" value="2"/>
</dbReference>
<evidence type="ECO:0000256" key="3">
    <source>
        <dbReference type="ARBA" id="ARBA00022664"/>
    </source>
</evidence>
<evidence type="ECO:0000256" key="8">
    <source>
        <dbReference type="ARBA" id="ARBA00022884"/>
    </source>
</evidence>
<dbReference type="GO" id="GO:0031124">
    <property type="term" value="P:mRNA 3'-end processing"/>
    <property type="evidence" value="ECO:0007669"/>
    <property type="project" value="UniProtKB-UniRule"/>
</dbReference>
<reference evidence="13 14" key="1">
    <citation type="journal article" date="2011" name="J. Gen. Appl. Microbiol.">
        <title>Draft genome sequencing of the enigmatic yeast Saitoella complicata.</title>
        <authorList>
            <person name="Nishida H."/>
            <person name="Hamamoto M."/>
            <person name="Sugiyama J."/>
        </authorList>
    </citation>
    <scope>NUCLEOTIDE SEQUENCE [LARGE SCALE GENOMIC DNA]</scope>
    <source>
        <strain evidence="13 14">NRRL Y-17804</strain>
    </source>
</reference>
<feature type="zinc finger region" description="C3H1-type" evidence="10">
    <location>
        <begin position="70"/>
        <end position="98"/>
    </location>
</feature>
<evidence type="ECO:0000256" key="4">
    <source>
        <dbReference type="ARBA" id="ARBA00022723"/>
    </source>
</evidence>
<evidence type="ECO:0000256" key="9">
    <source>
        <dbReference type="ARBA" id="ARBA00023242"/>
    </source>
</evidence>